<evidence type="ECO:0000256" key="1">
    <source>
        <dbReference type="SAM" id="MobiDB-lite"/>
    </source>
</evidence>
<keyword evidence="3" id="KW-1185">Reference proteome</keyword>
<feature type="compositionally biased region" description="Basic and acidic residues" evidence="1">
    <location>
        <begin position="222"/>
        <end position="234"/>
    </location>
</feature>
<evidence type="ECO:0000313" key="3">
    <source>
        <dbReference type="Proteomes" id="UP001148838"/>
    </source>
</evidence>
<proteinExistence type="predicted"/>
<evidence type="ECO:0000313" key="2">
    <source>
        <dbReference type="EMBL" id="KAJ4429900.1"/>
    </source>
</evidence>
<feature type="compositionally biased region" description="Polar residues" evidence="1">
    <location>
        <begin position="146"/>
        <end position="158"/>
    </location>
</feature>
<accession>A0ABQ8S834</accession>
<name>A0ABQ8S834_PERAM</name>
<dbReference type="EMBL" id="JAJSOF020000033">
    <property type="protein sequence ID" value="KAJ4429900.1"/>
    <property type="molecule type" value="Genomic_DNA"/>
</dbReference>
<feature type="region of interest" description="Disordered" evidence="1">
    <location>
        <begin position="214"/>
        <end position="234"/>
    </location>
</feature>
<feature type="region of interest" description="Disordered" evidence="1">
    <location>
        <begin position="141"/>
        <end position="170"/>
    </location>
</feature>
<dbReference type="Proteomes" id="UP001148838">
    <property type="component" value="Unassembled WGS sequence"/>
</dbReference>
<reference evidence="2 3" key="1">
    <citation type="journal article" date="2022" name="Allergy">
        <title>Genome assembly and annotation of Periplaneta americana reveal a comprehensive cockroach allergen profile.</title>
        <authorList>
            <person name="Wang L."/>
            <person name="Xiong Q."/>
            <person name="Saelim N."/>
            <person name="Wang L."/>
            <person name="Nong W."/>
            <person name="Wan A.T."/>
            <person name="Shi M."/>
            <person name="Liu X."/>
            <person name="Cao Q."/>
            <person name="Hui J.H.L."/>
            <person name="Sookrung N."/>
            <person name="Leung T.F."/>
            <person name="Tungtrongchitr A."/>
            <person name="Tsui S.K.W."/>
        </authorList>
    </citation>
    <scope>NUCLEOTIDE SEQUENCE [LARGE SCALE GENOMIC DNA]</scope>
    <source>
        <strain evidence="2">PWHHKU_190912</strain>
    </source>
</reference>
<gene>
    <name evidence="2" type="ORF">ANN_22104</name>
</gene>
<sequence length="252" mass="27717">MAGLYEGVNGPPDSLNGIYETTSSTNIYKLRNDIEIFCCPTEAGNSRRKLHVIAHYCLLVRLHPITVSSAVTHPKSAAPDCVSTASWCDVSANSREKAESHALAGLKVIEISPATSKGKGQLSVDVLNKLRDFSRNSHFSPVNKETGCSSINGTSTNDGPVKRKLQGRRNTTVPVSDYESDEIELDTDYDVSGVLAIFTDSLATTDYRRKECESNTALRKSGQQERSRDNLNDIREYSRKRNDIDRISLASS</sequence>
<organism evidence="2 3">
    <name type="scientific">Periplaneta americana</name>
    <name type="common">American cockroach</name>
    <name type="synonym">Blatta americana</name>
    <dbReference type="NCBI Taxonomy" id="6978"/>
    <lineage>
        <taxon>Eukaryota</taxon>
        <taxon>Metazoa</taxon>
        <taxon>Ecdysozoa</taxon>
        <taxon>Arthropoda</taxon>
        <taxon>Hexapoda</taxon>
        <taxon>Insecta</taxon>
        <taxon>Pterygota</taxon>
        <taxon>Neoptera</taxon>
        <taxon>Polyneoptera</taxon>
        <taxon>Dictyoptera</taxon>
        <taxon>Blattodea</taxon>
        <taxon>Blattoidea</taxon>
        <taxon>Blattidae</taxon>
        <taxon>Blattinae</taxon>
        <taxon>Periplaneta</taxon>
    </lineage>
</organism>
<comment type="caution">
    <text evidence="2">The sequence shown here is derived from an EMBL/GenBank/DDBJ whole genome shotgun (WGS) entry which is preliminary data.</text>
</comment>
<protein>
    <submittedName>
        <fullName evidence="2">Uncharacterized protein</fullName>
    </submittedName>
</protein>